<sequence length="82" mass="9780">MVGEDTRIDRPNKIGEEIIAQIDEHIRSFPRRRSYYSRHDNQKSTCQKNDKWYYDILMNAVGPEVPLEEPDTDDEDVEFEMC</sequence>
<protein>
    <submittedName>
        <fullName evidence="1">Uncharacterized protein</fullName>
    </submittedName>
</protein>
<comment type="caution">
    <text evidence="1">The sequence shown here is derived from an EMBL/GenBank/DDBJ whole genome shotgun (WGS) entry which is preliminary data.</text>
</comment>
<proteinExistence type="predicted"/>
<reference evidence="1" key="1">
    <citation type="submission" date="2019-08" db="EMBL/GenBank/DDBJ databases">
        <title>The genome of the North American firefly Photinus pyralis.</title>
        <authorList>
            <consortium name="Photinus pyralis genome working group"/>
            <person name="Fallon T.R."/>
            <person name="Sander Lower S.E."/>
            <person name="Weng J.-K."/>
        </authorList>
    </citation>
    <scope>NUCLEOTIDE SEQUENCE</scope>
    <source>
        <strain evidence="1">TRF0915ILg1</strain>
        <tissue evidence="1">Whole body</tissue>
    </source>
</reference>
<dbReference type="AlphaFoldDB" id="A0A8K0FZI5"/>
<gene>
    <name evidence="1" type="ORF">ILUMI_26007</name>
</gene>
<name>A0A8K0FZI5_IGNLU</name>
<accession>A0A8K0FZI5</accession>
<evidence type="ECO:0000313" key="2">
    <source>
        <dbReference type="Proteomes" id="UP000801492"/>
    </source>
</evidence>
<organism evidence="1 2">
    <name type="scientific">Ignelater luminosus</name>
    <name type="common">Cucubano</name>
    <name type="synonym">Pyrophorus luminosus</name>
    <dbReference type="NCBI Taxonomy" id="2038154"/>
    <lineage>
        <taxon>Eukaryota</taxon>
        <taxon>Metazoa</taxon>
        <taxon>Ecdysozoa</taxon>
        <taxon>Arthropoda</taxon>
        <taxon>Hexapoda</taxon>
        <taxon>Insecta</taxon>
        <taxon>Pterygota</taxon>
        <taxon>Neoptera</taxon>
        <taxon>Endopterygota</taxon>
        <taxon>Coleoptera</taxon>
        <taxon>Polyphaga</taxon>
        <taxon>Elateriformia</taxon>
        <taxon>Elateroidea</taxon>
        <taxon>Elateridae</taxon>
        <taxon>Agrypninae</taxon>
        <taxon>Pyrophorini</taxon>
        <taxon>Ignelater</taxon>
    </lineage>
</organism>
<dbReference type="Proteomes" id="UP000801492">
    <property type="component" value="Unassembled WGS sequence"/>
</dbReference>
<dbReference type="EMBL" id="VTPC01091013">
    <property type="protein sequence ID" value="KAF2880169.1"/>
    <property type="molecule type" value="Genomic_DNA"/>
</dbReference>
<evidence type="ECO:0000313" key="1">
    <source>
        <dbReference type="EMBL" id="KAF2880169.1"/>
    </source>
</evidence>
<keyword evidence="2" id="KW-1185">Reference proteome</keyword>